<dbReference type="EMBL" id="JAADJZ010000004">
    <property type="protein sequence ID" value="KAF2875446.1"/>
    <property type="molecule type" value="Genomic_DNA"/>
</dbReference>
<feature type="region of interest" description="Disordered" evidence="1">
    <location>
        <begin position="231"/>
        <end position="254"/>
    </location>
</feature>
<dbReference type="OrthoDB" id="5345625at2759"/>
<keyword evidence="3" id="KW-1185">Reference proteome</keyword>
<evidence type="ECO:0000313" key="2">
    <source>
        <dbReference type="EMBL" id="KAF2875446.1"/>
    </source>
</evidence>
<evidence type="ECO:0000313" key="3">
    <source>
        <dbReference type="Proteomes" id="UP000481861"/>
    </source>
</evidence>
<feature type="compositionally biased region" description="Polar residues" evidence="1">
    <location>
        <begin position="1"/>
        <end position="10"/>
    </location>
</feature>
<organism evidence="2 3">
    <name type="scientific">Massariosphaeria phaeospora</name>
    <dbReference type="NCBI Taxonomy" id="100035"/>
    <lineage>
        <taxon>Eukaryota</taxon>
        <taxon>Fungi</taxon>
        <taxon>Dikarya</taxon>
        <taxon>Ascomycota</taxon>
        <taxon>Pezizomycotina</taxon>
        <taxon>Dothideomycetes</taxon>
        <taxon>Pleosporomycetidae</taxon>
        <taxon>Pleosporales</taxon>
        <taxon>Pleosporales incertae sedis</taxon>
        <taxon>Massariosphaeria</taxon>
    </lineage>
</organism>
<accession>A0A7C8IDT4</accession>
<reference evidence="2 3" key="1">
    <citation type="submission" date="2020-01" db="EMBL/GenBank/DDBJ databases">
        <authorList>
            <consortium name="DOE Joint Genome Institute"/>
            <person name="Haridas S."/>
            <person name="Albert R."/>
            <person name="Binder M."/>
            <person name="Bloem J."/>
            <person name="Labutti K."/>
            <person name="Salamov A."/>
            <person name="Andreopoulos B."/>
            <person name="Baker S.E."/>
            <person name="Barry K."/>
            <person name="Bills G."/>
            <person name="Bluhm B.H."/>
            <person name="Cannon C."/>
            <person name="Castanera R."/>
            <person name="Culley D.E."/>
            <person name="Daum C."/>
            <person name="Ezra D."/>
            <person name="Gonzalez J.B."/>
            <person name="Henrissat B."/>
            <person name="Kuo A."/>
            <person name="Liang C."/>
            <person name="Lipzen A."/>
            <person name="Lutzoni F."/>
            <person name="Magnuson J."/>
            <person name="Mondo S."/>
            <person name="Nolan M."/>
            <person name="Ohm R."/>
            <person name="Pangilinan J."/>
            <person name="Park H.-J.H."/>
            <person name="Ramirez L."/>
            <person name="Alfaro M."/>
            <person name="Sun H."/>
            <person name="Tritt A."/>
            <person name="Yoshinaga Y."/>
            <person name="Zwiers L.-H.L."/>
            <person name="Turgeon B.G."/>
            <person name="Goodwin S.B."/>
            <person name="Spatafora J.W."/>
            <person name="Crous P.W."/>
            <person name="Grigoriev I.V."/>
        </authorList>
    </citation>
    <scope>NUCLEOTIDE SEQUENCE [LARGE SCALE GENOMIC DNA]</scope>
    <source>
        <strain evidence="2 3">CBS 611.86</strain>
    </source>
</reference>
<name>A0A7C8IDT4_9PLEO</name>
<dbReference type="AlphaFoldDB" id="A0A7C8IDT4"/>
<evidence type="ECO:0000256" key="1">
    <source>
        <dbReference type="SAM" id="MobiDB-lite"/>
    </source>
</evidence>
<feature type="compositionally biased region" description="Polar residues" evidence="1">
    <location>
        <begin position="23"/>
        <end position="34"/>
    </location>
</feature>
<protein>
    <submittedName>
        <fullName evidence="2">Uncharacterized protein</fullName>
    </submittedName>
</protein>
<sequence length="311" mass="33059">MSPAHSPSKTSTRRVLGDLTPKAVNTPSKQTSRLESSDAMRAQSPLKQVATLSPQVFVDKENAASGSAFAKGRKRTIYEVEGIEDEAGAKTGFTGRSGPVLGPGIQITAGALQRHTEAAIIDFTPPSPTEVNTPSPEPESVPEPNNSQGTQASNPSFSGFVDWELCASQNSDQGQPQPPPPTSTPAPAPEPEKKSKAELLRLRLGLGIYKVKTNQITKRGSDIISTYESTTSDPLYTSRTTATTSSAESSLSASIPAPTLSPVRRVQNPRFVEANLDPFRPIGKLTPAPVLLPTTVSSRMIHDYHLPSSPP</sequence>
<gene>
    <name evidence="2" type="ORF">BDV95DRAFT_478288</name>
</gene>
<feature type="compositionally biased region" description="Low complexity" evidence="1">
    <location>
        <begin position="237"/>
        <end position="254"/>
    </location>
</feature>
<comment type="caution">
    <text evidence="2">The sequence shown here is derived from an EMBL/GenBank/DDBJ whole genome shotgun (WGS) entry which is preliminary data.</text>
</comment>
<feature type="region of interest" description="Disordered" evidence="1">
    <location>
        <begin position="1"/>
        <end position="41"/>
    </location>
</feature>
<dbReference type="Proteomes" id="UP000481861">
    <property type="component" value="Unassembled WGS sequence"/>
</dbReference>
<feature type="compositionally biased region" description="Polar residues" evidence="1">
    <location>
        <begin position="148"/>
        <end position="157"/>
    </location>
</feature>
<feature type="region of interest" description="Disordered" evidence="1">
    <location>
        <begin position="121"/>
        <end position="194"/>
    </location>
</feature>
<feature type="compositionally biased region" description="Pro residues" evidence="1">
    <location>
        <begin position="176"/>
        <end position="189"/>
    </location>
</feature>
<proteinExistence type="predicted"/>
<feature type="non-terminal residue" evidence="2">
    <location>
        <position position="311"/>
    </location>
</feature>